<dbReference type="Proteomes" id="UP000664771">
    <property type="component" value="Unassembled WGS sequence"/>
</dbReference>
<reference evidence="3 4" key="1">
    <citation type="submission" date="2021-03" db="EMBL/GenBank/DDBJ databases">
        <title>The complete genome sequence of Acetobacter sacchari TBRC 11175.</title>
        <authorList>
            <person name="Charoenyingcharoen P."/>
            <person name="Yukphan P."/>
        </authorList>
    </citation>
    <scope>NUCLEOTIDE SEQUENCE [LARGE SCALE GENOMIC DNA]</scope>
    <source>
        <strain evidence="3 4">TBRC 11175</strain>
    </source>
</reference>
<gene>
    <name evidence="3" type="ORF">J2D73_01670</name>
</gene>
<sequence length="344" mass="37537">MKGFRALLSACLLVWAMPAAGSDLVFTSWGGAYQDAVRDAWLTPFSKASGISVLEDTGPALAKIRLMVETGSVTWDVVASSGSGFAMGSRLGLFERITDSMVDQSHIIPGARNPYGVPSEIFATVVGYSTRTFPQDPPRNFVDFWNVRKYPGERLLPALPTGVLEAALLADGVKKEDVYPLLSTDAGLNRAIEKIREIRPYVSFWWSSAAQVVQALASGDGVMALGWSGRFQDGIDAGLPIAMAWDQSIMQVGYFMILKGAPDRDNALALLRYISSADAQSRLSKYIAYGPTRTDALSMIPTSRLQRLPSTPERLEKGLLIDSNWWAEHGRRATELYTSVMEGS</sequence>
<comment type="caution">
    <text evidence="3">The sequence shown here is derived from an EMBL/GenBank/DDBJ whole genome shotgun (WGS) entry which is preliminary data.</text>
</comment>
<dbReference type="Pfam" id="PF13416">
    <property type="entry name" value="SBP_bac_8"/>
    <property type="match status" value="1"/>
</dbReference>
<organism evidence="3 4">
    <name type="scientific">Acetobacter sacchari</name>
    <dbReference type="NCBI Taxonomy" id="2661687"/>
    <lineage>
        <taxon>Bacteria</taxon>
        <taxon>Pseudomonadati</taxon>
        <taxon>Pseudomonadota</taxon>
        <taxon>Alphaproteobacteria</taxon>
        <taxon>Acetobacterales</taxon>
        <taxon>Acetobacteraceae</taxon>
        <taxon>Acetobacter</taxon>
    </lineage>
</organism>
<accession>A0ABS3LRH3</accession>
<evidence type="ECO:0000313" key="3">
    <source>
        <dbReference type="EMBL" id="MBO1358507.1"/>
    </source>
</evidence>
<dbReference type="EMBL" id="JAFVMF010000001">
    <property type="protein sequence ID" value="MBO1358507.1"/>
    <property type="molecule type" value="Genomic_DNA"/>
</dbReference>
<keyword evidence="1 2" id="KW-0732">Signal</keyword>
<dbReference type="InterPro" id="IPR006059">
    <property type="entry name" value="SBP"/>
</dbReference>
<dbReference type="PANTHER" id="PTHR30222:SF2">
    <property type="entry name" value="ABC TRANSPORTER SUBSTRATE-BINDING PROTEIN"/>
    <property type="match status" value="1"/>
</dbReference>
<evidence type="ECO:0000256" key="2">
    <source>
        <dbReference type="SAM" id="SignalP"/>
    </source>
</evidence>
<feature type="signal peptide" evidence="2">
    <location>
        <begin position="1"/>
        <end position="21"/>
    </location>
</feature>
<dbReference type="RefSeq" id="WP_207878730.1">
    <property type="nucleotide sequence ID" value="NZ_JAFVMF010000001.1"/>
</dbReference>
<name>A0ABS3LRH3_9PROT</name>
<dbReference type="SUPFAM" id="SSF53850">
    <property type="entry name" value="Periplasmic binding protein-like II"/>
    <property type="match status" value="1"/>
</dbReference>
<dbReference type="CDD" id="cd13589">
    <property type="entry name" value="PBP2_polyamine_RpCGA009"/>
    <property type="match status" value="1"/>
</dbReference>
<evidence type="ECO:0000313" key="4">
    <source>
        <dbReference type="Proteomes" id="UP000664771"/>
    </source>
</evidence>
<keyword evidence="4" id="KW-1185">Reference proteome</keyword>
<evidence type="ECO:0000256" key="1">
    <source>
        <dbReference type="ARBA" id="ARBA00022729"/>
    </source>
</evidence>
<feature type="chain" id="PRO_5046583592" evidence="2">
    <location>
        <begin position="22"/>
        <end position="344"/>
    </location>
</feature>
<dbReference type="Gene3D" id="3.40.190.10">
    <property type="entry name" value="Periplasmic binding protein-like II"/>
    <property type="match status" value="2"/>
</dbReference>
<protein>
    <submittedName>
        <fullName evidence="3">ABC transporter substrate-binding protein</fullName>
    </submittedName>
</protein>
<dbReference type="PANTHER" id="PTHR30222">
    <property type="entry name" value="SPERMIDINE/PUTRESCINE-BINDING PERIPLASMIC PROTEIN"/>
    <property type="match status" value="1"/>
</dbReference>
<proteinExistence type="predicted"/>